<dbReference type="InterPro" id="IPR009838">
    <property type="entry name" value="T4SS_TraL"/>
</dbReference>
<keyword evidence="1" id="KW-1133">Transmembrane helix</keyword>
<evidence type="ECO:0000313" key="2">
    <source>
        <dbReference type="EMBL" id="MDC7684405.1"/>
    </source>
</evidence>
<evidence type="ECO:0000256" key="1">
    <source>
        <dbReference type="SAM" id="Phobius"/>
    </source>
</evidence>
<protein>
    <submittedName>
        <fullName evidence="2">Type IV conjugative transfer system protein TraL</fullName>
    </submittedName>
</protein>
<evidence type="ECO:0000313" key="3">
    <source>
        <dbReference type="Proteomes" id="UP001214854"/>
    </source>
</evidence>
<dbReference type="RefSeq" id="WP_013481206.1">
    <property type="nucleotide sequence ID" value="NZ_JAQQKX010000012.1"/>
</dbReference>
<dbReference type="EMBL" id="JAQQKX010000012">
    <property type="protein sequence ID" value="MDC7684405.1"/>
    <property type="molecule type" value="Genomic_DNA"/>
</dbReference>
<dbReference type="NCBIfam" id="TIGR02762">
    <property type="entry name" value="TraL_TIGR"/>
    <property type="match status" value="1"/>
</dbReference>
<name>A0ABT5HWG2_9CAUL</name>
<sequence length="93" mass="10698">MDTRIPQYLDEPERYFIFTPDELVVVVVPLGILTIVANFLIGLVAGLTAFWLLRRLKKGGSLTRLLWLMFWILPYEVMGLKKTPPAQHRLMVG</sequence>
<feature type="transmembrane region" description="Helical" evidence="1">
    <location>
        <begin position="65"/>
        <end position="81"/>
    </location>
</feature>
<organism evidence="2 3">
    <name type="scientific">Asticcacaulis aquaticus</name>
    <dbReference type="NCBI Taxonomy" id="2984212"/>
    <lineage>
        <taxon>Bacteria</taxon>
        <taxon>Pseudomonadati</taxon>
        <taxon>Pseudomonadota</taxon>
        <taxon>Alphaproteobacteria</taxon>
        <taxon>Caulobacterales</taxon>
        <taxon>Caulobacteraceae</taxon>
        <taxon>Asticcacaulis</taxon>
    </lineage>
</organism>
<dbReference type="Proteomes" id="UP001214854">
    <property type="component" value="Unassembled WGS sequence"/>
</dbReference>
<gene>
    <name evidence="2" type="primary">traL</name>
    <name evidence="2" type="ORF">PQU92_14050</name>
</gene>
<feature type="transmembrane region" description="Helical" evidence="1">
    <location>
        <begin position="23"/>
        <end position="53"/>
    </location>
</feature>
<comment type="caution">
    <text evidence="2">The sequence shown here is derived from an EMBL/GenBank/DDBJ whole genome shotgun (WGS) entry which is preliminary data.</text>
</comment>
<proteinExistence type="predicted"/>
<accession>A0ABT5HWG2</accession>
<dbReference type="Pfam" id="PF07178">
    <property type="entry name" value="TraL"/>
    <property type="match status" value="1"/>
</dbReference>
<reference evidence="2 3" key="1">
    <citation type="submission" date="2023-01" db="EMBL/GenBank/DDBJ databases">
        <title>Novel species of the genus Asticcacaulis isolated from rivers.</title>
        <authorList>
            <person name="Lu H."/>
        </authorList>
    </citation>
    <scope>NUCLEOTIDE SEQUENCE [LARGE SCALE GENOMIC DNA]</scope>
    <source>
        <strain evidence="2 3">BYS171W</strain>
    </source>
</reference>
<keyword evidence="1" id="KW-0812">Transmembrane</keyword>
<keyword evidence="1" id="KW-0472">Membrane</keyword>
<keyword evidence="3" id="KW-1185">Reference proteome</keyword>